<proteinExistence type="predicted"/>
<name>A0A6P1BQX3_9BRAD</name>
<feature type="transmembrane region" description="Helical" evidence="2">
    <location>
        <begin position="56"/>
        <end position="76"/>
    </location>
</feature>
<dbReference type="EMBL" id="VKHP01000156">
    <property type="protein sequence ID" value="NEV00003.1"/>
    <property type="molecule type" value="Genomic_DNA"/>
</dbReference>
<keyword evidence="2" id="KW-0472">Membrane</keyword>
<evidence type="ECO:0008006" key="5">
    <source>
        <dbReference type="Google" id="ProtNLM"/>
    </source>
</evidence>
<keyword evidence="2" id="KW-0812">Transmembrane</keyword>
<accession>A0A6P1BQX3</accession>
<evidence type="ECO:0000313" key="3">
    <source>
        <dbReference type="EMBL" id="NEV00003.1"/>
    </source>
</evidence>
<dbReference type="RefSeq" id="WP_163159584.1">
    <property type="nucleotide sequence ID" value="NZ_VKHP01000156.1"/>
</dbReference>
<dbReference type="AlphaFoldDB" id="A0A6P1BQX3"/>
<sequence>MSRNSSTSALGPSGKSVIRDLDDRYASGNKGRDHDRAGRLARSRKAGGDIAVLDHILKFMTLGTIIVGITAIYTALHTNNRRLGADIFLRYSERISDLRRRLPTAAFHDEGAAGDIELTLEERRIVHEVIFSIFELYELKVHGFVPPGIWKIREPDIERVLSLPVFQQELAAVQGRFARHPRFAAWLDQIGKA</sequence>
<evidence type="ECO:0000313" key="4">
    <source>
        <dbReference type="Proteomes" id="UP000468531"/>
    </source>
</evidence>
<evidence type="ECO:0000256" key="1">
    <source>
        <dbReference type="SAM" id="MobiDB-lite"/>
    </source>
</evidence>
<dbReference type="Proteomes" id="UP000468531">
    <property type="component" value="Unassembled WGS sequence"/>
</dbReference>
<feature type="region of interest" description="Disordered" evidence="1">
    <location>
        <begin position="21"/>
        <end position="40"/>
    </location>
</feature>
<gene>
    <name evidence="3" type="ORF">FNJ47_30345</name>
</gene>
<organism evidence="3 4">
    <name type="scientific">Bradyrhizobium uaiense</name>
    <dbReference type="NCBI Taxonomy" id="2594946"/>
    <lineage>
        <taxon>Bacteria</taxon>
        <taxon>Pseudomonadati</taxon>
        <taxon>Pseudomonadota</taxon>
        <taxon>Alphaproteobacteria</taxon>
        <taxon>Hyphomicrobiales</taxon>
        <taxon>Nitrobacteraceae</taxon>
        <taxon>Bradyrhizobium</taxon>
    </lineage>
</organism>
<evidence type="ECO:0000256" key="2">
    <source>
        <dbReference type="SAM" id="Phobius"/>
    </source>
</evidence>
<reference evidence="3 4" key="1">
    <citation type="journal article" date="2020" name="Arch. Microbiol.">
        <title>Bradyrhizobium uaiense sp. nov., a new highly efficient cowpea symbiont.</title>
        <authorList>
            <person name="Cabral Michel D."/>
            <person name="Azarias Guimaraes A."/>
            <person name="Martins da Costa E."/>
            <person name="Soares de Carvalho T."/>
            <person name="Balsanelli E."/>
            <person name="Willems A."/>
            <person name="Maltempi de Souza E."/>
            <person name="de Souza Moreira F.M."/>
        </authorList>
    </citation>
    <scope>NUCLEOTIDE SEQUENCE [LARGE SCALE GENOMIC DNA]</scope>
    <source>
        <strain evidence="3 4">UFLA 03-164</strain>
    </source>
</reference>
<keyword evidence="2" id="KW-1133">Transmembrane helix</keyword>
<feature type="compositionally biased region" description="Basic and acidic residues" evidence="1">
    <location>
        <begin position="21"/>
        <end position="38"/>
    </location>
</feature>
<comment type="caution">
    <text evidence="3">The sequence shown here is derived from an EMBL/GenBank/DDBJ whole genome shotgun (WGS) entry which is preliminary data.</text>
</comment>
<protein>
    <recommendedName>
        <fullName evidence="5">DUF4760 domain-containing protein</fullName>
    </recommendedName>
</protein>
<keyword evidence="4" id="KW-1185">Reference proteome</keyword>